<organism evidence="2 3">
    <name type="scientific">Kroppenstedtia eburnea</name>
    <dbReference type="NCBI Taxonomy" id="714067"/>
    <lineage>
        <taxon>Bacteria</taxon>
        <taxon>Bacillati</taxon>
        <taxon>Bacillota</taxon>
        <taxon>Bacilli</taxon>
        <taxon>Bacillales</taxon>
        <taxon>Thermoactinomycetaceae</taxon>
        <taxon>Kroppenstedtia</taxon>
    </lineage>
</organism>
<dbReference type="InterPro" id="IPR040607">
    <property type="entry name" value="ALP_N"/>
</dbReference>
<dbReference type="Pfam" id="PF17989">
    <property type="entry name" value="ALP_N"/>
    <property type="match status" value="1"/>
</dbReference>
<dbReference type="Gene3D" id="3.30.420.40">
    <property type="match status" value="1"/>
</dbReference>
<gene>
    <name evidence="2" type="ORF">SAMN05421790_102168</name>
</gene>
<sequence>MSSQLVAVDAGRHGTKVKYKEEGGTFWFPSAVSKAIEGHRESLEEDLEVWYRGKAYFIGELAQREGYPQRLMTESKVHEQTLLEVLVAVFKSGIAGSCQVMTGLPINLYTDEKERAGVKRLLEGKHDLTVNGIHREITIEKVGLALECASSFFAKPEPGTIRILDPGARTTNYATFQDGTYIGRESGTIPLGWDSVRGADADVMAGQIVSEVGKSWNPSDRVKIIGGNAAPLEEPLKRIGFGFAYAAEEPMFANVEGFYAVGRSLINA</sequence>
<reference evidence="3" key="1">
    <citation type="submission" date="2017-01" db="EMBL/GenBank/DDBJ databases">
        <authorList>
            <person name="Varghese N."/>
            <person name="Submissions S."/>
        </authorList>
    </citation>
    <scope>NUCLEOTIDE SEQUENCE [LARGE SCALE GENOMIC DNA]</scope>
    <source>
        <strain evidence="3">DSM 45196</strain>
    </source>
</reference>
<name>A0A1N7JJN9_9BACL</name>
<dbReference type="Proteomes" id="UP000186795">
    <property type="component" value="Unassembled WGS sequence"/>
</dbReference>
<accession>A0A1N7JJN9</accession>
<feature type="domain" description="Actin-like protein N-terminal" evidence="1">
    <location>
        <begin position="7"/>
        <end position="147"/>
    </location>
</feature>
<dbReference type="OrthoDB" id="2677727at2"/>
<dbReference type="InterPro" id="IPR043129">
    <property type="entry name" value="ATPase_NBD"/>
</dbReference>
<protein>
    <submittedName>
        <fullName evidence="2">Plasmid segregation protein ParM</fullName>
    </submittedName>
</protein>
<keyword evidence="3" id="KW-1185">Reference proteome</keyword>
<evidence type="ECO:0000259" key="1">
    <source>
        <dbReference type="Pfam" id="PF17989"/>
    </source>
</evidence>
<evidence type="ECO:0000313" key="3">
    <source>
        <dbReference type="Proteomes" id="UP000186795"/>
    </source>
</evidence>
<dbReference type="EMBL" id="FTOD01000002">
    <property type="protein sequence ID" value="SIS49548.1"/>
    <property type="molecule type" value="Genomic_DNA"/>
</dbReference>
<proteinExistence type="predicted"/>
<dbReference type="RefSeq" id="WP_076523705.1">
    <property type="nucleotide sequence ID" value="NZ_CP048103.1"/>
</dbReference>
<dbReference type="AlphaFoldDB" id="A0A1N7JJN9"/>
<dbReference type="CDD" id="cd10227">
    <property type="entry name" value="ASKHA_NBD_ParM-like"/>
    <property type="match status" value="1"/>
</dbReference>
<dbReference type="SUPFAM" id="SSF53067">
    <property type="entry name" value="Actin-like ATPase domain"/>
    <property type="match status" value="1"/>
</dbReference>
<evidence type="ECO:0000313" key="2">
    <source>
        <dbReference type="EMBL" id="SIS49548.1"/>
    </source>
</evidence>